<evidence type="ECO:0000256" key="2">
    <source>
        <dbReference type="ARBA" id="ARBA00022448"/>
    </source>
</evidence>
<comment type="subcellular location">
    <subcellularLocation>
        <location evidence="7">Cell membrane</location>
        <topology evidence="7">Multi-pass membrane protein</topology>
    </subcellularLocation>
    <subcellularLocation>
        <location evidence="1">Membrane</location>
        <topology evidence="1">Multi-pass membrane protein</topology>
    </subcellularLocation>
</comment>
<dbReference type="InterPro" id="IPR035906">
    <property type="entry name" value="MetI-like_sf"/>
</dbReference>
<evidence type="ECO:0000256" key="4">
    <source>
        <dbReference type="ARBA" id="ARBA00022692"/>
    </source>
</evidence>
<evidence type="ECO:0000256" key="7">
    <source>
        <dbReference type="RuleBase" id="RU363032"/>
    </source>
</evidence>
<dbReference type="PROSITE" id="PS50928">
    <property type="entry name" value="ABC_TM1"/>
    <property type="match status" value="1"/>
</dbReference>
<dbReference type="PANTHER" id="PTHR47737">
    <property type="entry name" value="GLYCINE BETAINE/PROLINE BETAINE TRANSPORT SYSTEM PERMEASE PROTEIN PROW"/>
    <property type="match status" value="1"/>
</dbReference>
<dbReference type="RefSeq" id="WP_190464857.1">
    <property type="nucleotide sequence ID" value="NZ_JACJPW010000030.1"/>
</dbReference>
<dbReference type="InterPro" id="IPR000515">
    <property type="entry name" value="MetI-like"/>
</dbReference>
<dbReference type="EMBL" id="JACJPW010000030">
    <property type="protein sequence ID" value="MBD2182045.1"/>
    <property type="molecule type" value="Genomic_DNA"/>
</dbReference>
<evidence type="ECO:0000256" key="6">
    <source>
        <dbReference type="ARBA" id="ARBA00023136"/>
    </source>
</evidence>
<evidence type="ECO:0000313" key="10">
    <source>
        <dbReference type="Proteomes" id="UP000641646"/>
    </source>
</evidence>
<proteinExistence type="inferred from homology"/>
<evidence type="ECO:0000256" key="1">
    <source>
        <dbReference type="ARBA" id="ARBA00004141"/>
    </source>
</evidence>
<feature type="transmembrane region" description="Helical" evidence="7">
    <location>
        <begin position="117"/>
        <end position="140"/>
    </location>
</feature>
<feature type="transmembrane region" description="Helical" evidence="7">
    <location>
        <begin position="270"/>
        <end position="289"/>
    </location>
</feature>
<evidence type="ECO:0000256" key="3">
    <source>
        <dbReference type="ARBA" id="ARBA00022475"/>
    </source>
</evidence>
<sequence>MLNYLALSSYFIALSQGRLDVILNPFKLYTIPIQDWINTGVNLLVDRCRPIFQIIRIPFSLALDGIEWLFLAIPPLILLLILGLTIWQLAGRKIAIYSVIGLIFLGFLGVWEQTMMTLSLMGTAVLFCAAIGVPIGIACARSDRLEQFVRPVLDFMQTLPLFIYLVPVVMLFGIGKVPGVIVTLVVAIPPLIRLTNLGIRQVSTEVVEAAIAFGSTPKQVLWEVLLPLAMPSILTGLNQTILIALSMSVIASMIAVQGLGMMVLQGTSSLNVGLAAVGGLGIVLIAIMLDRISQAVGEADRQVSWFEQGPIGFLLSQLNIIKKKRIQKKPSLLK</sequence>
<feature type="domain" description="ABC transmembrane type-1" evidence="8">
    <location>
        <begin position="114"/>
        <end position="293"/>
    </location>
</feature>
<dbReference type="Proteomes" id="UP000641646">
    <property type="component" value="Unassembled WGS sequence"/>
</dbReference>
<reference evidence="9" key="1">
    <citation type="journal article" date="2015" name="ISME J.">
        <title>Draft Genome Sequence of Streptomyces incarnatus NRRL8089, which Produces the Nucleoside Antibiotic Sinefungin.</title>
        <authorList>
            <person name="Oshima K."/>
            <person name="Hattori M."/>
            <person name="Shimizu H."/>
            <person name="Fukuda K."/>
            <person name="Nemoto M."/>
            <person name="Inagaki K."/>
            <person name="Tamura T."/>
        </authorList>
    </citation>
    <scope>NUCLEOTIDE SEQUENCE</scope>
    <source>
        <strain evidence="9">FACHB-1375</strain>
    </source>
</reference>
<keyword evidence="3" id="KW-1003">Cell membrane</keyword>
<dbReference type="CDD" id="cd06261">
    <property type="entry name" value="TM_PBP2"/>
    <property type="match status" value="1"/>
</dbReference>
<feature type="transmembrane region" description="Helical" evidence="7">
    <location>
        <begin position="241"/>
        <end position="264"/>
    </location>
</feature>
<dbReference type="GO" id="GO:0015871">
    <property type="term" value="P:choline transport"/>
    <property type="evidence" value="ECO:0007669"/>
    <property type="project" value="TreeGrafter"/>
</dbReference>
<evidence type="ECO:0000256" key="5">
    <source>
        <dbReference type="ARBA" id="ARBA00022989"/>
    </source>
</evidence>
<keyword evidence="10" id="KW-1185">Reference proteome</keyword>
<protein>
    <submittedName>
        <fullName evidence="9">ABC transporter permease subunit</fullName>
    </submittedName>
</protein>
<gene>
    <name evidence="9" type="ORF">H6G03_13160</name>
</gene>
<evidence type="ECO:0000313" key="9">
    <source>
        <dbReference type="EMBL" id="MBD2182045.1"/>
    </source>
</evidence>
<comment type="caution">
    <text evidence="9">The sequence shown here is derived from an EMBL/GenBank/DDBJ whole genome shotgun (WGS) entry which is preliminary data.</text>
</comment>
<keyword evidence="6 7" id="KW-0472">Membrane</keyword>
<dbReference type="PANTHER" id="PTHR47737:SF1">
    <property type="entry name" value="GLYCINE BETAINE_PROLINE BETAINE TRANSPORT SYSTEM PERMEASE PROTEIN PROW"/>
    <property type="match status" value="1"/>
</dbReference>
<feature type="transmembrane region" description="Helical" evidence="7">
    <location>
        <begin position="94"/>
        <end position="111"/>
    </location>
</feature>
<dbReference type="GO" id="GO:0031460">
    <property type="term" value="P:glycine betaine transport"/>
    <property type="evidence" value="ECO:0007669"/>
    <property type="project" value="TreeGrafter"/>
</dbReference>
<reference evidence="9" key="2">
    <citation type="submission" date="2020-08" db="EMBL/GenBank/DDBJ databases">
        <authorList>
            <person name="Chen M."/>
            <person name="Teng W."/>
            <person name="Zhao L."/>
            <person name="Hu C."/>
            <person name="Zhou Y."/>
            <person name="Han B."/>
            <person name="Song L."/>
            <person name="Shu W."/>
        </authorList>
    </citation>
    <scope>NUCLEOTIDE SEQUENCE</scope>
    <source>
        <strain evidence="9">FACHB-1375</strain>
    </source>
</reference>
<dbReference type="Gene3D" id="1.10.3720.10">
    <property type="entry name" value="MetI-like"/>
    <property type="match status" value="1"/>
</dbReference>
<dbReference type="AlphaFoldDB" id="A0A926ZGI8"/>
<accession>A0A926ZGI8</accession>
<evidence type="ECO:0000259" key="8">
    <source>
        <dbReference type="PROSITE" id="PS50928"/>
    </source>
</evidence>
<dbReference type="GO" id="GO:0005275">
    <property type="term" value="F:amine transmembrane transporter activity"/>
    <property type="evidence" value="ECO:0007669"/>
    <property type="project" value="TreeGrafter"/>
</dbReference>
<keyword evidence="4 7" id="KW-0812">Transmembrane</keyword>
<name>A0A926ZGI8_9CYAN</name>
<feature type="transmembrane region" description="Helical" evidence="7">
    <location>
        <begin position="161"/>
        <end position="189"/>
    </location>
</feature>
<dbReference type="FunFam" id="1.10.3720.10:FF:000001">
    <property type="entry name" value="Glycine betaine ABC transporter, permease"/>
    <property type="match status" value="1"/>
</dbReference>
<organism evidence="9 10">
    <name type="scientific">Aerosakkonema funiforme FACHB-1375</name>
    <dbReference type="NCBI Taxonomy" id="2949571"/>
    <lineage>
        <taxon>Bacteria</taxon>
        <taxon>Bacillati</taxon>
        <taxon>Cyanobacteriota</taxon>
        <taxon>Cyanophyceae</taxon>
        <taxon>Oscillatoriophycideae</taxon>
        <taxon>Aerosakkonematales</taxon>
        <taxon>Aerosakkonemataceae</taxon>
        <taxon>Aerosakkonema</taxon>
    </lineage>
</organism>
<comment type="similarity">
    <text evidence="7">Belongs to the binding-protein-dependent transport system permease family.</text>
</comment>
<feature type="transmembrane region" description="Helical" evidence="7">
    <location>
        <begin position="68"/>
        <end position="87"/>
    </location>
</feature>
<dbReference type="SUPFAM" id="SSF161098">
    <property type="entry name" value="MetI-like"/>
    <property type="match status" value="1"/>
</dbReference>
<dbReference type="Pfam" id="PF00528">
    <property type="entry name" value="BPD_transp_1"/>
    <property type="match status" value="1"/>
</dbReference>
<keyword evidence="2 7" id="KW-0813">Transport</keyword>
<keyword evidence="5 7" id="KW-1133">Transmembrane helix</keyword>
<dbReference type="GO" id="GO:0015226">
    <property type="term" value="F:carnitine transmembrane transporter activity"/>
    <property type="evidence" value="ECO:0007669"/>
    <property type="project" value="TreeGrafter"/>
</dbReference>
<dbReference type="GO" id="GO:0043190">
    <property type="term" value="C:ATP-binding cassette (ABC) transporter complex"/>
    <property type="evidence" value="ECO:0007669"/>
    <property type="project" value="TreeGrafter"/>
</dbReference>